<evidence type="ECO:0000256" key="1">
    <source>
        <dbReference type="SAM" id="MobiDB-lite"/>
    </source>
</evidence>
<dbReference type="PANTHER" id="PTHR33052">
    <property type="entry name" value="DUF4228 DOMAIN PROTEIN-RELATED"/>
    <property type="match status" value="1"/>
</dbReference>
<name>A0A8X8W6R7_SALSN</name>
<organism evidence="2">
    <name type="scientific">Salvia splendens</name>
    <name type="common">Scarlet sage</name>
    <dbReference type="NCBI Taxonomy" id="180675"/>
    <lineage>
        <taxon>Eukaryota</taxon>
        <taxon>Viridiplantae</taxon>
        <taxon>Streptophyta</taxon>
        <taxon>Embryophyta</taxon>
        <taxon>Tracheophyta</taxon>
        <taxon>Spermatophyta</taxon>
        <taxon>Magnoliopsida</taxon>
        <taxon>eudicotyledons</taxon>
        <taxon>Gunneridae</taxon>
        <taxon>Pentapetalae</taxon>
        <taxon>asterids</taxon>
        <taxon>lamiids</taxon>
        <taxon>Lamiales</taxon>
        <taxon>Lamiaceae</taxon>
        <taxon>Nepetoideae</taxon>
        <taxon>Mentheae</taxon>
        <taxon>Salviinae</taxon>
        <taxon>Salvia</taxon>
        <taxon>Salvia subgen. Calosphace</taxon>
        <taxon>core Calosphace</taxon>
    </lineage>
</organism>
<dbReference type="Proteomes" id="UP000298416">
    <property type="component" value="Unassembled WGS sequence"/>
</dbReference>
<reference evidence="2" key="1">
    <citation type="submission" date="2018-01" db="EMBL/GenBank/DDBJ databases">
        <authorList>
            <person name="Mao J.F."/>
        </authorList>
    </citation>
    <scope>NUCLEOTIDE SEQUENCE</scope>
    <source>
        <strain evidence="2">Huo1</strain>
        <tissue evidence="2">Leaf</tissue>
    </source>
</reference>
<dbReference type="EMBL" id="PNBA02000020">
    <property type="protein sequence ID" value="KAG6388983.1"/>
    <property type="molecule type" value="Genomic_DNA"/>
</dbReference>
<dbReference type="Pfam" id="PF14009">
    <property type="entry name" value="PADRE"/>
    <property type="match status" value="1"/>
</dbReference>
<comment type="caution">
    <text evidence="2">The sequence shown here is derived from an EMBL/GenBank/DDBJ whole genome shotgun (WGS) entry which is preliminary data.</text>
</comment>
<protein>
    <submittedName>
        <fullName evidence="2">Uncharacterized protein</fullName>
    </submittedName>
</protein>
<evidence type="ECO:0000313" key="2">
    <source>
        <dbReference type="EMBL" id="KAG6388983.1"/>
    </source>
</evidence>
<reference evidence="2" key="2">
    <citation type="submission" date="2020-08" db="EMBL/GenBank/DDBJ databases">
        <title>Plant Genome Project.</title>
        <authorList>
            <person name="Zhang R.-G."/>
        </authorList>
    </citation>
    <scope>NUCLEOTIDE SEQUENCE</scope>
    <source>
        <strain evidence="2">Huo1</strain>
        <tissue evidence="2">Leaf</tissue>
    </source>
</reference>
<gene>
    <name evidence="2" type="ORF">SASPL_150420</name>
</gene>
<sequence length="162" mass="17927">MGCSLSCIVPIPKPKIKSIRIVRLNGSVEEINYPITVAEVTGNQPKDFLFTQASLLAAAATPLKMEAPLEAGLVYFLLPATLFQSNVAPVELAPIVRKLASIALNTKSQVKCSDQIEPLSRKSRPWKPILSTIRERSFNRRSESDLRGEEEGPRPTLHTKDY</sequence>
<proteinExistence type="predicted"/>
<dbReference type="InterPro" id="IPR025322">
    <property type="entry name" value="PADRE_dom"/>
</dbReference>
<keyword evidence="3" id="KW-1185">Reference proteome</keyword>
<accession>A0A8X8W6R7</accession>
<evidence type="ECO:0000313" key="3">
    <source>
        <dbReference type="Proteomes" id="UP000298416"/>
    </source>
</evidence>
<feature type="region of interest" description="Disordered" evidence="1">
    <location>
        <begin position="137"/>
        <end position="162"/>
    </location>
</feature>
<dbReference type="AlphaFoldDB" id="A0A8X8W6R7"/>